<keyword evidence="5" id="KW-1185">Reference proteome</keyword>
<evidence type="ECO:0000259" key="3">
    <source>
        <dbReference type="PROSITE" id="PS50948"/>
    </source>
</evidence>
<protein>
    <recommendedName>
        <fullName evidence="3">Apple domain-containing protein</fullName>
    </recommendedName>
</protein>
<dbReference type="Proteomes" id="UP000466442">
    <property type="component" value="Unassembled WGS sequence"/>
</dbReference>
<dbReference type="SUPFAM" id="SSF57414">
    <property type="entry name" value="Hairpin loop containing domain-like"/>
    <property type="match status" value="2"/>
</dbReference>
<sequence>MDGSFWVPIICLVANLADAGFSGYSTDIECYQRVAVGKRLNSSEVTSSQALATVRQCEQECERATCHAFSFGVSTGGNGTCELSIEAPKSEPVVDIDYDLFYKNAKCLNRTSCFKRMAVGRSLMDRYVKRELYCDSLRACEEACALESAFVCEGFNFKFDKIGFESKCQLTNIPSSKLSLTSDFNSDVNFDFFEKDRNAPRRCHFPNYRPPWGGGGGVWDGPEYAHGTGYGPNRYPDVPNRIPEPERFPGRYPDHPNRIPEHPNRYPEPPRPPPYERPDYNPNQIAPPRWPPDDRFSDKGYDYGGGQHAWLGNGIGLPEECFVRIRSGFRLDRRVLLASIAVPSLYDCEYECVNQRKFTCNTFSFRYSSIPGGDNCQLSDRLYHRLDSYTDVLPDRDYDIYDRNPNGRADCQPKRFWGSGDWWELEEQDRKNKDIIHYFAAPEFHDRIHFKKM</sequence>
<evidence type="ECO:0000256" key="2">
    <source>
        <dbReference type="SAM" id="SignalP"/>
    </source>
</evidence>
<dbReference type="CDD" id="cd01099">
    <property type="entry name" value="PAN_AP_HGF"/>
    <property type="match status" value="3"/>
</dbReference>
<feature type="compositionally biased region" description="Basic and acidic residues" evidence="1">
    <location>
        <begin position="243"/>
        <end position="265"/>
    </location>
</feature>
<reference evidence="4" key="1">
    <citation type="journal article" date="2021" name="Mol. Ecol. Resour.">
        <title>Apolygus lucorum genome provides insights into omnivorousness and mesophyll feeding.</title>
        <authorList>
            <person name="Liu Y."/>
            <person name="Liu H."/>
            <person name="Wang H."/>
            <person name="Huang T."/>
            <person name="Liu B."/>
            <person name="Yang B."/>
            <person name="Yin L."/>
            <person name="Li B."/>
            <person name="Zhang Y."/>
            <person name="Zhang S."/>
            <person name="Jiang F."/>
            <person name="Zhang X."/>
            <person name="Ren Y."/>
            <person name="Wang B."/>
            <person name="Wang S."/>
            <person name="Lu Y."/>
            <person name="Wu K."/>
            <person name="Fan W."/>
            <person name="Wang G."/>
        </authorList>
    </citation>
    <scope>NUCLEOTIDE SEQUENCE</scope>
    <source>
        <strain evidence="4">12Hb</strain>
    </source>
</reference>
<dbReference type="InterPro" id="IPR052774">
    <property type="entry name" value="Celegans_DevNeuronal_Protein"/>
</dbReference>
<feature type="domain" description="Apple" evidence="3">
    <location>
        <begin position="321"/>
        <end position="405"/>
    </location>
</feature>
<organism evidence="4 5">
    <name type="scientific">Apolygus lucorum</name>
    <name type="common">Small green plant bug</name>
    <name type="synonym">Lygocoris lucorum</name>
    <dbReference type="NCBI Taxonomy" id="248454"/>
    <lineage>
        <taxon>Eukaryota</taxon>
        <taxon>Metazoa</taxon>
        <taxon>Ecdysozoa</taxon>
        <taxon>Arthropoda</taxon>
        <taxon>Hexapoda</taxon>
        <taxon>Insecta</taxon>
        <taxon>Pterygota</taxon>
        <taxon>Neoptera</taxon>
        <taxon>Paraneoptera</taxon>
        <taxon>Hemiptera</taxon>
        <taxon>Heteroptera</taxon>
        <taxon>Panheteroptera</taxon>
        <taxon>Cimicomorpha</taxon>
        <taxon>Miridae</taxon>
        <taxon>Mirini</taxon>
        <taxon>Apolygus</taxon>
    </lineage>
</organism>
<dbReference type="PROSITE" id="PS50948">
    <property type="entry name" value="PAN"/>
    <property type="match status" value="3"/>
</dbReference>
<feature type="signal peptide" evidence="2">
    <location>
        <begin position="1"/>
        <end position="19"/>
    </location>
</feature>
<keyword evidence="2" id="KW-0732">Signal</keyword>
<evidence type="ECO:0000313" key="4">
    <source>
        <dbReference type="EMBL" id="KAF6203701.1"/>
    </source>
</evidence>
<dbReference type="EMBL" id="WIXP02000010">
    <property type="protein sequence ID" value="KAF6203701.1"/>
    <property type="molecule type" value="Genomic_DNA"/>
</dbReference>
<feature type="domain" description="Apple" evidence="3">
    <location>
        <begin position="30"/>
        <end position="107"/>
    </location>
</feature>
<evidence type="ECO:0000256" key="1">
    <source>
        <dbReference type="SAM" id="MobiDB-lite"/>
    </source>
</evidence>
<gene>
    <name evidence="4" type="ORF">GE061_002034</name>
</gene>
<dbReference type="SMART" id="SM00473">
    <property type="entry name" value="PAN_AP"/>
    <property type="match status" value="3"/>
</dbReference>
<accession>A0A8S9X5U1</accession>
<feature type="domain" description="Apple" evidence="3">
    <location>
        <begin position="113"/>
        <end position="197"/>
    </location>
</feature>
<dbReference type="PANTHER" id="PTHR47327">
    <property type="entry name" value="FI18240P1-RELATED"/>
    <property type="match status" value="1"/>
</dbReference>
<name>A0A8S9X5U1_APOLU</name>
<proteinExistence type="predicted"/>
<dbReference type="GO" id="GO:0009653">
    <property type="term" value="P:anatomical structure morphogenesis"/>
    <property type="evidence" value="ECO:0007669"/>
    <property type="project" value="TreeGrafter"/>
</dbReference>
<dbReference type="OrthoDB" id="5418055at2759"/>
<comment type="caution">
    <text evidence="4">The sequence shown here is derived from an EMBL/GenBank/DDBJ whole genome shotgun (WGS) entry which is preliminary data.</text>
</comment>
<feature type="region of interest" description="Disordered" evidence="1">
    <location>
        <begin position="239"/>
        <end position="290"/>
    </location>
</feature>
<dbReference type="Gene3D" id="3.50.4.10">
    <property type="entry name" value="Hepatocyte Growth Factor"/>
    <property type="match status" value="3"/>
</dbReference>
<dbReference type="PANTHER" id="PTHR47327:SF13">
    <property type="entry name" value="APPLE DOMAIN-CONTAINING PROTEIN"/>
    <property type="match status" value="1"/>
</dbReference>
<feature type="chain" id="PRO_5035941715" description="Apple domain-containing protein" evidence="2">
    <location>
        <begin position="20"/>
        <end position="453"/>
    </location>
</feature>
<dbReference type="InterPro" id="IPR003609">
    <property type="entry name" value="Pan_app"/>
</dbReference>
<evidence type="ECO:0000313" key="5">
    <source>
        <dbReference type="Proteomes" id="UP000466442"/>
    </source>
</evidence>
<dbReference type="AlphaFoldDB" id="A0A8S9X5U1"/>